<dbReference type="Gene3D" id="3.20.80.10">
    <property type="entry name" value="Regulatory factor, effector binding domain"/>
    <property type="match status" value="1"/>
</dbReference>
<organism evidence="2 3">
    <name type="scientific">Vibrio tubiashii</name>
    <dbReference type="NCBI Taxonomy" id="29498"/>
    <lineage>
        <taxon>Bacteria</taxon>
        <taxon>Pseudomonadati</taxon>
        <taxon>Pseudomonadota</taxon>
        <taxon>Gammaproteobacteria</taxon>
        <taxon>Vibrionales</taxon>
        <taxon>Vibrionaceae</taxon>
        <taxon>Vibrio</taxon>
        <taxon>Vibrio oreintalis group</taxon>
    </lineage>
</organism>
<evidence type="ECO:0000259" key="1">
    <source>
        <dbReference type="SMART" id="SM00871"/>
    </source>
</evidence>
<dbReference type="InterPro" id="IPR011256">
    <property type="entry name" value="Reg_factor_effector_dom_sf"/>
</dbReference>
<comment type="caution">
    <text evidence="2">The sequence shown here is derived from an EMBL/GenBank/DDBJ whole genome shotgun (WGS) entry which is preliminary data.</text>
</comment>
<dbReference type="InterPro" id="IPR029441">
    <property type="entry name" value="Cass2"/>
</dbReference>
<dbReference type="InterPro" id="IPR053182">
    <property type="entry name" value="YobU-like_regulator"/>
</dbReference>
<evidence type="ECO:0000313" key="2">
    <source>
        <dbReference type="EMBL" id="NOI82552.1"/>
    </source>
</evidence>
<dbReference type="AlphaFoldDB" id="A0AAE5GSS8"/>
<dbReference type="EMBL" id="VTXO01000008">
    <property type="protein sequence ID" value="NOI82552.1"/>
    <property type="molecule type" value="Genomic_DNA"/>
</dbReference>
<dbReference type="Pfam" id="PF14526">
    <property type="entry name" value="Cass2"/>
    <property type="match status" value="1"/>
</dbReference>
<reference evidence="2 3" key="1">
    <citation type="submission" date="2019-08" db="EMBL/GenBank/DDBJ databases">
        <title>Draft genome sequencing and comparative genomics of hatchery-associated Vibrios.</title>
        <authorList>
            <person name="Kehlet-Delgado H."/>
            <person name="Mueller R.S."/>
        </authorList>
    </citation>
    <scope>NUCLEOTIDE SEQUENCE [LARGE SCALE GENOMIC DNA]</scope>
    <source>
        <strain evidence="2 3">01-65-5-1</strain>
    </source>
</reference>
<evidence type="ECO:0000313" key="3">
    <source>
        <dbReference type="Proteomes" id="UP000572722"/>
    </source>
</evidence>
<accession>A0AAE5GSS8</accession>
<feature type="domain" description="AraC effector-binding" evidence="1">
    <location>
        <begin position="1"/>
        <end position="149"/>
    </location>
</feature>
<gene>
    <name evidence="2" type="ORF">F0237_17930</name>
</gene>
<dbReference type="InterPro" id="IPR010499">
    <property type="entry name" value="AraC_E-bd"/>
</dbReference>
<proteinExistence type="predicted"/>
<dbReference type="Proteomes" id="UP000572722">
    <property type="component" value="Unassembled WGS sequence"/>
</dbReference>
<dbReference type="RefSeq" id="WP_171324172.1">
    <property type="nucleotide sequence ID" value="NZ_VTXO01000008.1"/>
</dbReference>
<dbReference type="PANTHER" id="PTHR36444">
    <property type="entry name" value="TRANSCRIPTIONAL REGULATOR PROTEIN YOBU-RELATED"/>
    <property type="match status" value="1"/>
</dbReference>
<dbReference type="PANTHER" id="PTHR36444:SF2">
    <property type="entry name" value="TRANSCRIPTIONAL REGULATOR PROTEIN YOBU-RELATED"/>
    <property type="match status" value="1"/>
</dbReference>
<dbReference type="SMART" id="SM00871">
    <property type="entry name" value="AraC_E_bind"/>
    <property type="match status" value="1"/>
</dbReference>
<sequence length="150" mass="16966">MELQTIKEIELAGFSVRTTNAKEQLAATAKIGQLWEVFYNQALPKLSPDSRIYGVYTNYESDCNGAYDVVACSDALISETEGGFVKTQIKEGSYLVFAAEGDFPKVVINLWEVIWNYFEADDCSYKRAYTTDFEFYKGAQEVEIYIAVEP</sequence>
<name>A0AAE5GSS8_9VIBR</name>
<dbReference type="SUPFAM" id="SSF55136">
    <property type="entry name" value="Probable bacterial effector-binding domain"/>
    <property type="match status" value="1"/>
</dbReference>
<protein>
    <submittedName>
        <fullName evidence="2">AraC family transcriptional regulator</fullName>
    </submittedName>
</protein>